<protein>
    <submittedName>
        <fullName evidence="2">Uncharacterized protein</fullName>
    </submittedName>
</protein>
<evidence type="ECO:0000313" key="3">
    <source>
        <dbReference type="Proteomes" id="UP000245119"/>
    </source>
</evidence>
<comment type="caution">
    <text evidence="2">The sequence shown here is derived from an EMBL/GenBank/DDBJ whole genome shotgun (WGS) entry which is preliminary data.</text>
</comment>
<reference evidence="2 3" key="1">
    <citation type="submission" date="2018-04" db="EMBL/GenBank/DDBJ databases">
        <title>The genome of golden apple snail Pomacea canaliculata provides insight into stress tolerance and invasive adaptation.</title>
        <authorList>
            <person name="Liu C."/>
            <person name="Liu B."/>
            <person name="Ren Y."/>
            <person name="Zhang Y."/>
            <person name="Wang H."/>
            <person name="Li S."/>
            <person name="Jiang F."/>
            <person name="Yin L."/>
            <person name="Zhang G."/>
            <person name="Qian W."/>
            <person name="Fan W."/>
        </authorList>
    </citation>
    <scope>NUCLEOTIDE SEQUENCE [LARGE SCALE GENOMIC DNA]</scope>
    <source>
        <strain evidence="2">SZHN2017</strain>
        <tissue evidence="2">Muscle</tissue>
    </source>
</reference>
<gene>
    <name evidence="2" type="ORF">C0Q70_16929</name>
</gene>
<dbReference type="Proteomes" id="UP000245119">
    <property type="component" value="Linkage Group LG10"/>
</dbReference>
<evidence type="ECO:0000313" key="2">
    <source>
        <dbReference type="EMBL" id="PVD23656.1"/>
    </source>
</evidence>
<keyword evidence="3" id="KW-1185">Reference proteome</keyword>
<sequence>MRQPRRRLWLARHATTPTAMSDNLSSTLALELMVMTMIAEGAARWRQSGSQERSGVEGEKQEVTCGRGRRKKRGEGSWRRLCRRASLPQLSRRSMVSATGWADALPWQPKRDDCCEMSRAGVYVCVRESRLVVGGLWWMCKQRR</sequence>
<evidence type="ECO:0000256" key="1">
    <source>
        <dbReference type="SAM" id="MobiDB-lite"/>
    </source>
</evidence>
<name>A0A2T7NR67_POMCA</name>
<accession>A0A2T7NR67</accession>
<dbReference type="AlphaFoldDB" id="A0A2T7NR67"/>
<organism evidence="2 3">
    <name type="scientific">Pomacea canaliculata</name>
    <name type="common">Golden apple snail</name>
    <dbReference type="NCBI Taxonomy" id="400727"/>
    <lineage>
        <taxon>Eukaryota</taxon>
        <taxon>Metazoa</taxon>
        <taxon>Spiralia</taxon>
        <taxon>Lophotrochozoa</taxon>
        <taxon>Mollusca</taxon>
        <taxon>Gastropoda</taxon>
        <taxon>Caenogastropoda</taxon>
        <taxon>Architaenioglossa</taxon>
        <taxon>Ampullarioidea</taxon>
        <taxon>Ampullariidae</taxon>
        <taxon>Pomacea</taxon>
    </lineage>
</organism>
<dbReference type="EMBL" id="PZQS01000010">
    <property type="protein sequence ID" value="PVD23656.1"/>
    <property type="molecule type" value="Genomic_DNA"/>
</dbReference>
<proteinExistence type="predicted"/>
<feature type="region of interest" description="Disordered" evidence="1">
    <location>
        <begin position="45"/>
        <end position="78"/>
    </location>
</feature>